<gene>
    <name evidence="2" type="ORF">JD292_08845</name>
</gene>
<dbReference type="Pfam" id="PF07077">
    <property type="entry name" value="DUF1345"/>
    <property type="match status" value="1"/>
</dbReference>
<dbReference type="InterPro" id="IPR009781">
    <property type="entry name" value="DUF1345"/>
</dbReference>
<reference evidence="2" key="1">
    <citation type="submission" date="2020-12" db="EMBL/GenBank/DDBJ databases">
        <title>Leucobacter sp. CAS2, isolated from Chromium sludge.</title>
        <authorList>
            <person name="Xu Z."/>
        </authorList>
    </citation>
    <scope>NUCLEOTIDE SEQUENCE</scope>
    <source>
        <strain evidence="2">CSA2</strain>
    </source>
</reference>
<feature type="transmembrane region" description="Helical" evidence="1">
    <location>
        <begin position="84"/>
        <end position="102"/>
    </location>
</feature>
<keyword evidence="1" id="KW-0472">Membrane</keyword>
<dbReference type="EMBL" id="JAEHOI010000007">
    <property type="protein sequence ID" value="MBK0422181.1"/>
    <property type="molecule type" value="Genomic_DNA"/>
</dbReference>
<feature type="transmembrane region" description="Helical" evidence="1">
    <location>
        <begin position="122"/>
        <end position="141"/>
    </location>
</feature>
<evidence type="ECO:0000313" key="2">
    <source>
        <dbReference type="EMBL" id="MBK0422181.1"/>
    </source>
</evidence>
<dbReference type="Proteomes" id="UP000618733">
    <property type="component" value="Unassembled WGS sequence"/>
</dbReference>
<evidence type="ECO:0000313" key="3">
    <source>
        <dbReference type="Proteomes" id="UP000618733"/>
    </source>
</evidence>
<keyword evidence="3" id="KW-1185">Reference proteome</keyword>
<keyword evidence="1" id="KW-0812">Transmembrane</keyword>
<dbReference type="AlphaFoldDB" id="A0A934UXZ9"/>
<comment type="caution">
    <text evidence="2">The sequence shown here is derived from an EMBL/GenBank/DDBJ whole genome shotgun (WGS) entry which is preliminary data.</text>
</comment>
<keyword evidence="1" id="KW-1133">Transmembrane helix</keyword>
<organism evidence="2 3">
    <name type="scientific">Leucobacter edaphi</name>
    <dbReference type="NCBI Taxonomy" id="2796472"/>
    <lineage>
        <taxon>Bacteria</taxon>
        <taxon>Bacillati</taxon>
        <taxon>Actinomycetota</taxon>
        <taxon>Actinomycetes</taxon>
        <taxon>Micrococcales</taxon>
        <taxon>Microbacteriaceae</taxon>
        <taxon>Leucobacter</taxon>
    </lineage>
</organism>
<feature type="transmembrane region" description="Helical" evidence="1">
    <location>
        <begin position="37"/>
        <end position="63"/>
    </location>
</feature>
<evidence type="ECO:0000256" key="1">
    <source>
        <dbReference type="SAM" id="Phobius"/>
    </source>
</evidence>
<name>A0A934UXZ9_9MICO</name>
<feature type="transmembrane region" description="Helical" evidence="1">
    <location>
        <begin position="193"/>
        <end position="215"/>
    </location>
</feature>
<feature type="transmembrane region" description="Helical" evidence="1">
    <location>
        <begin position="12"/>
        <end position="31"/>
    </location>
</feature>
<accession>A0A934UXZ9</accession>
<protein>
    <submittedName>
        <fullName evidence="2">DUF1345 domain-containing protein</fullName>
    </submittedName>
</protein>
<sequence>MTALVLTTIGEVLGAAAQIGLIFIGAGILWFETGPNAIAARLLWCIVASVYLGATVLALNVLARSPAPDNVATRILVGHPVSRFLATLVTFGSSLIGLSVALELISKLGRKQYEPLDEASAVWAMLLSWALFNWGFARIYFSRYHRASEISLEFPNTPKPKLVDFAYFAFTNATTFAVSDVKVLTTRMRWTVVWHTSMAFFFNALIIVLTMNVIAQGRLLSTLFD</sequence>
<proteinExistence type="predicted"/>